<dbReference type="CDD" id="cd07571">
    <property type="entry name" value="ALP_N-acyl_transferase"/>
    <property type="match status" value="1"/>
</dbReference>
<name>A0A9W6NA73_9HYPH</name>
<comment type="caution">
    <text evidence="12">The sequence shown here is derived from an EMBL/GenBank/DDBJ whole genome shotgun (WGS) entry which is preliminary data.</text>
</comment>
<evidence type="ECO:0000256" key="3">
    <source>
        <dbReference type="ARBA" id="ARBA00022475"/>
    </source>
</evidence>
<evidence type="ECO:0000256" key="4">
    <source>
        <dbReference type="ARBA" id="ARBA00022679"/>
    </source>
</evidence>
<evidence type="ECO:0000259" key="11">
    <source>
        <dbReference type="PROSITE" id="PS50263"/>
    </source>
</evidence>
<feature type="domain" description="CN hydrolase" evidence="11">
    <location>
        <begin position="276"/>
        <end position="528"/>
    </location>
</feature>
<feature type="transmembrane region" description="Helical" evidence="9">
    <location>
        <begin position="207"/>
        <end position="229"/>
    </location>
</feature>
<dbReference type="EMBL" id="BSFM01000006">
    <property type="protein sequence ID" value="GLK83353.1"/>
    <property type="molecule type" value="Genomic_DNA"/>
</dbReference>
<evidence type="ECO:0000256" key="5">
    <source>
        <dbReference type="ARBA" id="ARBA00022692"/>
    </source>
</evidence>
<evidence type="ECO:0000313" key="12">
    <source>
        <dbReference type="EMBL" id="GLK83353.1"/>
    </source>
</evidence>
<accession>A0A9W6NA73</accession>
<dbReference type="NCBIfam" id="TIGR00546">
    <property type="entry name" value="lnt"/>
    <property type="match status" value="1"/>
</dbReference>
<evidence type="ECO:0000256" key="8">
    <source>
        <dbReference type="ARBA" id="ARBA00023315"/>
    </source>
</evidence>
<feature type="transmembrane region" description="Helical" evidence="9">
    <location>
        <begin position="130"/>
        <end position="159"/>
    </location>
</feature>
<feature type="transmembrane region" description="Helical" evidence="9">
    <location>
        <begin position="534"/>
        <end position="556"/>
    </location>
</feature>
<keyword evidence="5 9" id="KW-0812">Transmembrane</keyword>
<dbReference type="EC" id="2.3.1.269" evidence="9"/>
<dbReference type="HAMAP" id="MF_01148">
    <property type="entry name" value="Lnt"/>
    <property type="match status" value="1"/>
</dbReference>
<protein>
    <recommendedName>
        <fullName evidence="9">Apolipoprotein N-acyltransferase</fullName>
        <shortName evidence="9">ALP N-acyltransferase</shortName>
        <ecNumber evidence="9">2.3.1.269</ecNumber>
    </recommendedName>
</protein>
<dbReference type="Gene3D" id="3.60.110.10">
    <property type="entry name" value="Carbon-nitrogen hydrolase"/>
    <property type="match status" value="1"/>
</dbReference>
<evidence type="ECO:0000256" key="10">
    <source>
        <dbReference type="SAM" id="MobiDB-lite"/>
    </source>
</evidence>
<dbReference type="GO" id="GO:0016410">
    <property type="term" value="F:N-acyltransferase activity"/>
    <property type="evidence" value="ECO:0007669"/>
    <property type="project" value="UniProtKB-UniRule"/>
</dbReference>
<gene>
    <name evidence="9 12" type="primary">lnt</name>
    <name evidence="12" type="ORF">GCM10017653_14220</name>
</gene>
<reference evidence="12" key="1">
    <citation type="journal article" date="2014" name="Int. J. Syst. Evol. Microbiol.">
        <title>Complete genome sequence of Corynebacterium casei LMG S-19264T (=DSM 44701T), isolated from a smear-ripened cheese.</title>
        <authorList>
            <consortium name="US DOE Joint Genome Institute (JGI-PGF)"/>
            <person name="Walter F."/>
            <person name="Albersmeier A."/>
            <person name="Kalinowski J."/>
            <person name="Ruckert C."/>
        </authorList>
    </citation>
    <scope>NUCLEOTIDE SEQUENCE</scope>
    <source>
        <strain evidence="12">VKM B-2789</strain>
    </source>
</reference>
<dbReference type="GO" id="GO:0042158">
    <property type="term" value="P:lipoprotein biosynthetic process"/>
    <property type="evidence" value="ECO:0007669"/>
    <property type="project" value="UniProtKB-UniRule"/>
</dbReference>
<evidence type="ECO:0000256" key="2">
    <source>
        <dbReference type="ARBA" id="ARBA00010065"/>
    </source>
</evidence>
<dbReference type="InterPro" id="IPR003010">
    <property type="entry name" value="C-N_Hydrolase"/>
</dbReference>
<dbReference type="PANTHER" id="PTHR38686:SF1">
    <property type="entry name" value="APOLIPOPROTEIN N-ACYLTRANSFERASE"/>
    <property type="match status" value="1"/>
</dbReference>
<keyword evidence="3 9" id="KW-1003">Cell membrane</keyword>
<evidence type="ECO:0000256" key="6">
    <source>
        <dbReference type="ARBA" id="ARBA00022989"/>
    </source>
</evidence>
<sequence length="565" mass="60665">MRRDPLPAGAAGPAGDRSVAGPPATDRWSRLAALLREGPYGRRALIALAAGAVSALALQPFNIWPLLGLTLPVLVLLLDGVRDGVRARQAPAWAALRPAFGLGWCFGMGYFVAGLWWIGAAFLVQADDFAWLMPFAVLGLPAYLALYTGLGASACMLIWPRGSARFLGFAAVMTLAEGLRGTLLTGFPWNNFGYALGSDLNFAQASAVFGIAGLCLITLACLSTPAALLDASRRWRARLGPPLAAALVLAALWIGGAWRLAHVEVGTVPGVKLRIMQPDLPQDQKFRYDARRSVMDLYVATSESAGGLEGITHLFWPESAFPFFIEREPEALARLRAMLPEGTTLITGGGRLEERPNGRRPAVYNSLLALDSQGRTLATADKVHLVPFGEYLPFQETLEALGLQQLTRVRGGFSAADTRKPMEIPGLPPVLPLICYEAIFPAEIVSASKSYDQPRQGLLLNVSNDAWFGETPGPFQHFEQARMRAIEQGLPLVRATNNGISAIVDPLGRVVAMLPLGARGVLDGALPQALASTIYANIGSSVSNFLLVLFLLLAFASQRGYTRRD</sequence>
<dbReference type="Proteomes" id="UP001143330">
    <property type="component" value="Unassembled WGS sequence"/>
</dbReference>
<comment type="catalytic activity">
    <reaction evidence="9">
        <text>N-terminal S-1,2-diacyl-sn-glyceryl-L-cysteinyl-[lipoprotein] + a glycerophospholipid = N-acyl-S-1,2-diacyl-sn-glyceryl-L-cysteinyl-[lipoprotein] + a 2-acyl-sn-glycero-3-phospholipid + H(+)</text>
        <dbReference type="Rhea" id="RHEA:48228"/>
        <dbReference type="Rhea" id="RHEA-COMP:14681"/>
        <dbReference type="Rhea" id="RHEA-COMP:14684"/>
        <dbReference type="ChEBI" id="CHEBI:15378"/>
        <dbReference type="ChEBI" id="CHEBI:136912"/>
        <dbReference type="ChEBI" id="CHEBI:140656"/>
        <dbReference type="ChEBI" id="CHEBI:140657"/>
        <dbReference type="ChEBI" id="CHEBI:140660"/>
        <dbReference type="EC" id="2.3.1.269"/>
    </reaction>
</comment>
<dbReference type="AlphaFoldDB" id="A0A9W6NA73"/>
<keyword evidence="4 9" id="KW-0808">Transferase</keyword>
<dbReference type="SUPFAM" id="SSF56317">
    <property type="entry name" value="Carbon-nitrogen hydrolase"/>
    <property type="match status" value="1"/>
</dbReference>
<feature type="transmembrane region" description="Helical" evidence="9">
    <location>
        <begin position="166"/>
        <end position="187"/>
    </location>
</feature>
<dbReference type="RefSeq" id="WP_213366892.1">
    <property type="nucleotide sequence ID" value="NZ_BSFM01000006.1"/>
</dbReference>
<proteinExistence type="inferred from homology"/>
<keyword evidence="8 9" id="KW-0012">Acyltransferase</keyword>
<evidence type="ECO:0000256" key="7">
    <source>
        <dbReference type="ARBA" id="ARBA00023136"/>
    </source>
</evidence>
<feature type="region of interest" description="Disordered" evidence="10">
    <location>
        <begin position="1"/>
        <end position="24"/>
    </location>
</feature>
<dbReference type="Pfam" id="PF20154">
    <property type="entry name" value="LNT_N"/>
    <property type="match status" value="1"/>
</dbReference>
<evidence type="ECO:0000313" key="13">
    <source>
        <dbReference type="Proteomes" id="UP001143330"/>
    </source>
</evidence>
<dbReference type="Pfam" id="PF00795">
    <property type="entry name" value="CN_hydrolase"/>
    <property type="match status" value="1"/>
</dbReference>
<feature type="transmembrane region" description="Helical" evidence="9">
    <location>
        <begin position="63"/>
        <end position="81"/>
    </location>
</feature>
<feature type="transmembrane region" description="Helical" evidence="9">
    <location>
        <begin position="102"/>
        <end position="124"/>
    </location>
</feature>
<evidence type="ECO:0000256" key="9">
    <source>
        <dbReference type="HAMAP-Rule" id="MF_01148"/>
    </source>
</evidence>
<dbReference type="InterPro" id="IPR045378">
    <property type="entry name" value="LNT_N"/>
</dbReference>
<dbReference type="PROSITE" id="PS50263">
    <property type="entry name" value="CN_HYDROLASE"/>
    <property type="match status" value="1"/>
</dbReference>
<reference evidence="12" key="2">
    <citation type="submission" date="2023-01" db="EMBL/GenBank/DDBJ databases">
        <authorList>
            <person name="Sun Q."/>
            <person name="Evtushenko L."/>
        </authorList>
    </citation>
    <scope>NUCLEOTIDE SEQUENCE</scope>
    <source>
        <strain evidence="12">VKM B-2789</strain>
    </source>
</reference>
<feature type="transmembrane region" description="Helical" evidence="9">
    <location>
        <begin position="241"/>
        <end position="261"/>
    </location>
</feature>
<dbReference type="InterPro" id="IPR004563">
    <property type="entry name" value="Apolipo_AcylTrfase"/>
</dbReference>
<comment type="similarity">
    <text evidence="2 9">Belongs to the CN hydrolase family. Apolipoprotein N-acyltransferase subfamily.</text>
</comment>
<comment type="subcellular location">
    <subcellularLocation>
        <location evidence="1 9">Cell membrane</location>
        <topology evidence="1 9">Multi-pass membrane protein</topology>
    </subcellularLocation>
</comment>
<keyword evidence="7 9" id="KW-0472">Membrane</keyword>
<evidence type="ECO:0000256" key="1">
    <source>
        <dbReference type="ARBA" id="ARBA00004651"/>
    </source>
</evidence>
<comment type="function">
    <text evidence="9">Catalyzes the phospholipid dependent N-acylation of the N-terminal cysteine of apolipoprotein, the last step in lipoprotein maturation.</text>
</comment>
<dbReference type="PANTHER" id="PTHR38686">
    <property type="entry name" value="APOLIPOPROTEIN N-ACYLTRANSFERASE"/>
    <property type="match status" value="1"/>
</dbReference>
<dbReference type="InterPro" id="IPR036526">
    <property type="entry name" value="C-N_Hydrolase_sf"/>
</dbReference>
<feature type="compositionally biased region" description="Low complexity" evidence="10">
    <location>
        <begin position="1"/>
        <end position="15"/>
    </location>
</feature>
<comment type="pathway">
    <text evidence="9">Protein modification; lipoprotein biosynthesis (N-acyl transfer).</text>
</comment>
<keyword evidence="6 9" id="KW-1133">Transmembrane helix</keyword>
<organism evidence="12 13">
    <name type="scientific">Ancylobacter defluvii</name>
    <dbReference type="NCBI Taxonomy" id="1282440"/>
    <lineage>
        <taxon>Bacteria</taxon>
        <taxon>Pseudomonadati</taxon>
        <taxon>Pseudomonadota</taxon>
        <taxon>Alphaproteobacteria</taxon>
        <taxon>Hyphomicrobiales</taxon>
        <taxon>Xanthobacteraceae</taxon>
        <taxon>Ancylobacter</taxon>
    </lineage>
</organism>
<keyword evidence="13" id="KW-1185">Reference proteome</keyword>
<dbReference type="GO" id="GO:0005886">
    <property type="term" value="C:plasma membrane"/>
    <property type="evidence" value="ECO:0007669"/>
    <property type="project" value="UniProtKB-SubCell"/>
</dbReference>